<dbReference type="Proteomes" id="UP000887320">
    <property type="component" value="Unassembled WGS sequence"/>
</dbReference>
<dbReference type="AlphaFoldDB" id="A0A8X8GLR7"/>
<proteinExistence type="predicted"/>
<dbReference type="GO" id="GO:0006355">
    <property type="term" value="P:regulation of DNA-templated transcription"/>
    <property type="evidence" value="ECO:0007669"/>
    <property type="project" value="InterPro"/>
</dbReference>
<comment type="caution">
    <text evidence="2">The sequence shown here is derived from an EMBL/GenBank/DDBJ whole genome shotgun (WGS) entry which is preliminary data.</text>
</comment>
<feature type="region of interest" description="Disordered" evidence="1">
    <location>
        <begin position="1"/>
        <end position="23"/>
    </location>
</feature>
<accession>A0A8X8GLR7</accession>
<reference evidence="2" key="1">
    <citation type="submission" date="2021-07" db="EMBL/GenBank/DDBJ databases">
        <authorList>
            <person name="Fernandez M."/>
            <person name="Pereira P."/>
            <person name="Torres Tejerizo G.A."/>
            <person name="Gonzalez P."/>
            <person name="Agostini E."/>
        </authorList>
    </citation>
    <scope>NUCLEOTIDE SEQUENCE</scope>
    <source>
        <strain evidence="2">SFC 500-1A</strain>
    </source>
</reference>
<dbReference type="EMBL" id="JAHWXT010000005">
    <property type="protein sequence ID" value="MCF0265804.1"/>
    <property type="molecule type" value="Genomic_DNA"/>
</dbReference>
<evidence type="ECO:0000256" key="1">
    <source>
        <dbReference type="SAM" id="MobiDB-lite"/>
    </source>
</evidence>
<evidence type="ECO:0000313" key="3">
    <source>
        <dbReference type="Proteomes" id="UP000887320"/>
    </source>
</evidence>
<gene>
    <name evidence="2" type="ORF">KW868_15255</name>
</gene>
<protein>
    <submittedName>
        <fullName evidence="2">Helix-turn-helix domain-containing protein</fullName>
    </submittedName>
</protein>
<name>A0A8X8GLR7_ACIGI</name>
<dbReference type="InterPro" id="IPR016032">
    <property type="entry name" value="Sig_transdc_resp-reg_C-effctor"/>
</dbReference>
<feature type="compositionally biased region" description="Basic residues" evidence="1">
    <location>
        <begin position="1"/>
        <end position="11"/>
    </location>
</feature>
<evidence type="ECO:0000313" key="2">
    <source>
        <dbReference type="EMBL" id="MCF0265804.1"/>
    </source>
</evidence>
<dbReference type="SUPFAM" id="SSF46894">
    <property type="entry name" value="C-terminal effector domain of the bipartite response regulators"/>
    <property type="match status" value="1"/>
</dbReference>
<organism evidence="2 3">
    <name type="scientific">Acinetobacter guillouiae</name>
    <name type="common">Acinetobacter genomosp. 11</name>
    <dbReference type="NCBI Taxonomy" id="106649"/>
    <lineage>
        <taxon>Bacteria</taxon>
        <taxon>Pseudomonadati</taxon>
        <taxon>Pseudomonadota</taxon>
        <taxon>Gammaproteobacteria</taxon>
        <taxon>Moraxellales</taxon>
        <taxon>Moraxellaceae</taxon>
        <taxon>Acinetobacter</taxon>
    </lineage>
</organism>
<dbReference type="GO" id="GO:0003677">
    <property type="term" value="F:DNA binding"/>
    <property type="evidence" value="ECO:0007669"/>
    <property type="project" value="InterPro"/>
</dbReference>
<sequence length="277" mass="31346">MDSKPPAKKPTSKKENLTPTQANSRSQQALQSALIQCQQDLLNTALLAAVVIQIRDMQQNLLWCSANTDQFAGFQQDQILETKPEHYIYSAPILDLTSGEACGEVVLFHSLNQANIFGQLAVTQCAEIIAQKLYTQPFNRLTIHAFSVPQKIMINDQSILLTPRQFEIICILILNPLGLTLEQLHIYLYGDEQISLNTLKSEISYLKNKVGELICARTYQIQAEIHADFKELEDAVDAGYLDTVKQLYQGDFFIKTKSPFLNNWQQILSMRINNLLV</sequence>
<dbReference type="RefSeq" id="WP_234623839.1">
    <property type="nucleotide sequence ID" value="NZ_JAHWXT010000005.1"/>
</dbReference>